<dbReference type="Pfam" id="PF00759">
    <property type="entry name" value="Glyco_hydro_9"/>
    <property type="match status" value="2"/>
</dbReference>
<gene>
    <name evidence="11" type="ORF">FSB_LOCUS18283</name>
</gene>
<dbReference type="EC" id="3.2.1.4" evidence="9"/>
<dbReference type="PROSITE" id="PS00698">
    <property type="entry name" value="GH9_3"/>
    <property type="match status" value="1"/>
</dbReference>
<dbReference type="EMBL" id="OIVN01001145">
    <property type="protein sequence ID" value="SPC90401.1"/>
    <property type="molecule type" value="Genomic_DNA"/>
</dbReference>
<dbReference type="SUPFAM" id="SSF48208">
    <property type="entry name" value="Six-hairpin glycosidases"/>
    <property type="match status" value="1"/>
</dbReference>
<feature type="domain" description="Glycoside hydrolase family 9" evidence="10">
    <location>
        <begin position="7"/>
        <end position="65"/>
    </location>
</feature>
<organism evidence="11">
    <name type="scientific">Fagus sylvatica</name>
    <name type="common">Beechnut</name>
    <dbReference type="NCBI Taxonomy" id="28930"/>
    <lineage>
        <taxon>Eukaryota</taxon>
        <taxon>Viridiplantae</taxon>
        <taxon>Streptophyta</taxon>
        <taxon>Embryophyta</taxon>
        <taxon>Tracheophyta</taxon>
        <taxon>Spermatophyta</taxon>
        <taxon>Magnoliopsida</taxon>
        <taxon>eudicotyledons</taxon>
        <taxon>Gunneridae</taxon>
        <taxon>Pentapetalae</taxon>
        <taxon>rosids</taxon>
        <taxon>fabids</taxon>
        <taxon>Fagales</taxon>
        <taxon>Fagaceae</taxon>
        <taxon>Fagus</taxon>
    </lineage>
</organism>
<dbReference type="InterPro" id="IPR012341">
    <property type="entry name" value="6hp_glycosidase-like_sf"/>
</dbReference>
<dbReference type="AlphaFoldDB" id="A0A2N9FU10"/>
<dbReference type="GO" id="GO:0008810">
    <property type="term" value="F:cellulase activity"/>
    <property type="evidence" value="ECO:0007669"/>
    <property type="project" value="UniProtKB-EC"/>
</dbReference>
<dbReference type="PANTHER" id="PTHR22298">
    <property type="entry name" value="ENDO-1,4-BETA-GLUCANASE"/>
    <property type="match status" value="1"/>
</dbReference>
<dbReference type="Gene3D" id="1.50.10.10">
    <property type="match status" value="1"/>
</dbReference>
<dbReference type="InterPro" id="IPR001701">
    <property type="entry name" value="Glyco_hydro_9"/>
</dbReference>
<comment type="similarity">
    <text evidence="2 8 9">Belongs to the glycosyl hydrolase 9 (cellulase E) family.</text>
</comment>
<feature type="active site" evidence="8">
    <location>
        <position position="100"/>
    </location>
</feature>
<dbReference type="GO" id="GO:0030245">
    <property type="term" value="P:cellulose catabolic process"/>
    <property type="evidence" value="ECO:0007669"/>
    <property type="project" value="UniProtKB-KW"/>
</dbReference>
<accession>A0A2N9FU10</accession>
<dbReference type="InterPro" id="IPR033126">
    <property type="entry name" value="Glyco_hydro_9_Asp/Glu_AS"/>
</dbReference>
<feature type="active site" evidence="8">
    <location>
        <position position="109"/>
    </location>
</feature>
<keyword evidence="4 9" id="KW-0136">Cellulose degradation</keyword>
<evidence type="ECO:0000256" key="4">
    <source>
        <dbReference type="ARBA" id="ARBA00023001"/>
    </source>
</evidence>
<evidence type="ECO:0000256" key="1">
    <source>
        <dbReference type="ARBA" id="ARBA00000966"/>
    </source>
</evidence>
<evidence type="ECO:0000313" key="11">
    <source>
        <dbReference type="EMBL" id="SPC90401.1"/>
    </source>
</evidence>
<evidence type="ECO:0000256" key="3">
    <source>
        <dbReference type="ARBA" id="ARBA00022801"/>
    </source>
</evidence>
<reference evidence="11" key="1">
    <citation type="submission" date="2018-02" db="EMBL/GenBank/DDBJ databases">
        <authorList>
            <person name="Cohen D.B."/>
            <person name="Kent A.D."/>
        </authorList>
    </citation>
    <scope>NUCLEOTIDE SEQUENCE</scope>
</reference>
<evidence type="ECO:0000256" key="2">
    <source>
        <dbReference type="ARBA" id="ARBA00007072"/>
    </source>
</evidence>
<keyword evidence="6 8" id="KW-0326">Glycosidase</keyword>
<keyword evidence="5 8" id="KW-0119">Carbohydrate metabolism</keyword>
<evidence type="ECO:0000259" key="10">
    <source>
        <dbReference type="Pfam" id="PF00759"/>
    </source>
</evidence>
<evidence type="ECO:0000256" key="6">
    <source>
        <dbReference type="ARBA" id="ARBA00023295"/>
    </source>
</evidence>
<sequence>MLSREGSQDLQYVANTAFLASLFVDYMNATRVRGWYCGPNYVSSDVLRSFATSQMDYILGKNPMNHELWGWKWNNTNNANPSNITGAMVGGPDQFDQFSDLRGHYNNSEPTMARNAGLVAALVSLTTAAGNGIDKNTIFSAVPSLYPQTEPPPPPWKP</sequence>
<keyword evidence="7 8" id="KW-0624">Polysaccharide degradation</keyword>
<evidence type="ECO:0000256" key="9">
    <source>
        <dbReference type="RuleBase" id="RU361166"/>
    </source>
</evidence>
<feature type="domain" description="Glycoside hydrolase family 9" evidence="10">
    <location>
        <begin position="73"/>
        <end position="122"/>
    </location>
</feature>
<comment type="catalytic activity">
    <reaction evidence="1 9">
        <text>Endohydrolysis of (1-&gt;4)-beta-D-glucosidic linkages in cellulose, lichenin and cereal beta-D-glucans.</text>
        <dbReference type="EC" id="3.2.1.4"/>
    </reaction>
</comment>
<evidence type="ECO:0000256" key="5">
    <source>
        <dbReference type="ARBA" id="ARBA00023277"/>
    </source>
</evidence>
<name>A0A2N9FU10_FAGSY</name>
<proteinExistence type="inferred from homology"/>
<keyword evidence="3 8" id="KW-0378">Hydrolase</keyword>
<evidence type="ECO:0000256" key="8">
    <source>
        <dbReference type="PROSITE-ProRule" id="PRU10060"/>
    </source>
</evidence>
<evidence type="ECO:0000256" key="7">
    <source>
        <dbReference type="ARBA" id="ARBA00023326"/>
    </source>
</evidence>
<dbReference type="InterPro" id="IPR008928">
    <property type="entry name" value="6-hairpin_glycosidase_sf"/>
</dbReference>
<protein>
    <recommendedName>
        <fullName evidence="9">Endoglucanase</fullName>
        <ecNumber evidence="9">3.2.1.4</ecNumber>
    </recommendedName>
</protein>